<reference evidence="3 4" key="1">
    <citation type="submission" date="2020-08" db="EMBL/GenBank/DDBJ databases">
        <title>Sequencing the genomes of 1000 actinobacteria strains.</title>
        <authorList>
            <person name="Klenk H.-P."/>
        </authorList>
    </citation>
    <scope>NUCLEOTIDE SEQUENCE [LARGE SCALE GENOMIC DNA]</scope>
    <source>
        <strain evidence="3 4">DSM 45362</strain>
    </source>
</reference>
<protein>
    <submittedName>
        <fullName evidence="3">Ribosomal protein S18 acetylase RimI-like enzyme</fullName>
    </submittedName>
</protein>
<dbReference type="PANTHER" id="PTHR42791:SF1">
    <property type="entry name" value="N-ACETYLTRANSFERASE DOMAIN-CONTAINING PROTEIN"/>
    <property type="match status" value="1"/>
</dbReference>
<gene>
    <name evidence="3" type="ORF">F4553_001949</name>
</gene>
<dbReference type="EMBL" id="JACHMN010000002">
    <property type="protein sequence ID" value="MBB5868570.1"/>
    <property type="molecule type" value="Genomic_DNA"/>
</dbReference>
<dbReference type="InterPro" id="IPR000182">
    <property type="entry name" value="GNAT_dom"/>
</dbReference>
<dbReference type="Gene3D" id="3.40.630.30">
    <property type="match status" value="1"/>
</dbReference>
<feature type="region of interest" description="Disordered" evidence="1">
    <location>
        <begin position="197"/>
        <end position="219"/>
    </location>
</feature>
<dbReference type="AlphaFoldDB" id="A0A841BP30"/>
<name>A0A841BP30_9ACTN</name>
<dbReference type="InterPro" id="IPR052523">
    <property type="entry name" value="Trichothecene_AcTrans"/>
</dbReference>
<keyword evidence="3" id="KW-0687">Ribonucleoprotein</keyword>
<feature type="domain" description="N-acetyltransferase" evidence="2">
    <location>
        <begin position="121"/>
        <end position="189"/>
    </location>
</feature>
<dbReference type="PANTHER" id="PTHR42791">
    <property type="entry name" value="GNAT FAMILY ACETYLTRANSFERASE"/>
    <property type="match status" value="1"/>
</dbReference>
<evidence type="ECO:0000313" key="4">
    <source>
        <dbReference type="Proteomes" id="UP000587527"/>
    </source>
</evidence>
<dbReference type="Pfam" id="PF13673">
    <property type="entry name" value="Acetyltransf_10"/>
    <property type="match status" value="1"/>
</dbReference>
<accession>A0A841BP30</accession>
<keyword evidence="4" id="KW-1185">Reference proteome</keyword>
<evidence type="ECO:0000313" key="3">
    <source>
        <dbReference type="EMBL" id="MBB5868570.1"/>
    </source>
</evidence>
<dbReference type="GO" id="GO:0005840">
    <property type="term" value="C:ribosome"/>
    <property type="evidence" value="ECO:0007669"/>
    <property type="project" value="UniProtKB-KW"/>
</dbReference>
<sequence length="219" mass="23007">MTGPAATGTGAVPGVDVVEQAAGIIGVAFADLPLSGYLMPGTDRITKVGILAGHLRLAVAHAHRHGSVQTDPGGVAAAAWMDLYPVPPPEIAGYAAKRAAVCGVFTDRFARFEDAMHAHHQRYVGATAHSHLALLGVVPARQGRGLGSALIRQRLLHLDIAATGCFVEASSTRSRDLYHRHGFRALGDPYPVGPDGPLMHPLWRDPGAPAQPPATRRLP</sequence>
<dbReference type="GO" id="GO:0016747">
    <property type="term" value="F:acyltransferase activity, transferring groups other than amino-acyl groups"/>
    <property type="evidence" value="ECO:0007669"/>
    <property type="project" value="InterPro"/>
</dbReference>
<evidence type="ECO:0000256" key="1">
    <source>
        <dbReference type="SAM" id="MobiDB-lite"/>
    </source>
</evidence>
<organism evidence="3 4">
    <name type="scientific">Allocatelliglobosispora scoriae</name>
    <dbReference type="NCBI Taxonomy" id="643052"/>
    <lineage>
        <taxon>Bacteria</taxon>
        <taxon>Bacillati</taxon>
        <taxon>Actinomycetota</taxon>
        <taxon>Actinomycetes</taxon>
        <taxon>Micromonosporales</taxon>
        <taxon>Micromonosporaceae</taxon>
        <taxon>Allocatelliglobosispora</taxon>
    </lineage>
</organism>
<proteinExistence type="predicted"/>
<dbReference type="Proteomes" id="UP000587527">
    <property type="component" value="Unassembled WGS sequence"/>
</dbReference>
<keyword evidence="3" id="KW-0689">Ribosomal protein</keyword>
<evidence type="ECO:0000259" key="2">
    <source>
        <dbReference type="Pfam" id="PF13673"/>
    </source>
</evidence>
<dbReference type="RefSeq" id="WP_184834615.1">
    <property type="nucleotide sequence ID" value="NZ_JACHMN010000002.1"/>
</dbReference>
<comment type="caution">
    <text evidence="3">The sequence shown here is derived from an EMBL/GenBank/DDBJ whole genome shotgun (WGS) entry which is preliminary data.</text>
</comment>
<dbReference type="SUPFAM" id="SSF55729">
    <property type="entry name" value="Acyl-CoA N-acyltransferases (Nat)"/>
    <property type="match status" value="1"/>
</dbReference>
<dbReference type="InterPro" id="IPR016181">
    <property type="entry name" value="Acyl_CoA_acyltransferase"/>
</dbReference>